<protein>
    <submittedName>
        <fullName evidence="1">Uncharacterized protein</fullName>
    </submittedName>
</protein>
<gene>
    <name evidence="1" type="ORF">UFOVP1213_8</name>
</gene>
<sequence length="84" mass="9365">MDLGRETKLKGETMNDLHHVTCYWSDPNTEKPRESCTLCQGIDVELDRERRRIADALYTVVSNPSDVTALAAWIRTGAASGITL</sequence>
<accession>A0A6J5RF97</accession>
<dbReference type="EMBL" id="LR797165">
    <property type="protein sequence ID" value="CAB4191115.1"/>
    <property type="molecule type" value="Genomic_DNA"/>
</dbReference>
<evidence type="ECO:0000313" key="1">
    <source>
        <dbReference type="EMBL" id="CAB4191115.1"/>
    </source>
</evidence>
<reference evidence="1" key="1">
    <citation type="submission" date="2020-05" db="EMBL/GenBank/DDBJ databases">
        <authorList>
            <person name="Chiriac C."/>
            <person name="Salcher M."/>
            <person name="Ghai R."/>
            <person name="Kavagutti S V."/>
        </authorList>
    </citation>
    <scope>NUCLEOTIDE SEQUENCE</scope>
</reference>
<name>A0A6J5RF97_9CAUD</name>
<organism evidence="1">
    <name type="scientific">uncultured Caudovirales phage</name>
    <dbReference type="NCBI Taxonomy" id="2100421"/>
    <lineage>
        <taxon>Viruses</taxon>
        <taxon>Duplodnaviria</taxon>
        <taxon>Heunggongvirae</taxon>
        <taxon>Uroviricota</taxon>
        <taxon>Caudoviricetes</taxon>
        <taxon>Peduoviridae</taxon>
        <taxon>Maltschvirus</taxon>
        <taxon>Maltschvirus maltsch</taxon>
    </lineage>
</organism>
<proteinExistence type="predicted"/>